<dbReference type="GO" id="GO:0016491">
    <property type="term" value="F:oxidoreductase activity"/>
    <property type="evidence" value="ECO:0007669"/>
    <property type="project" value="InterPro"/>
</dbReference>
<dbReference type="EMBL" id="VIGB01000003">
    <property type="protein sequence ID" value="TQF05641.1"/>
    <property type="molecule type" value="Genomic_DNA"/>
</dbReference>
<feature type="region of interest" description="Disordered" evidence="1">
    <location>
        <begin position="330"/>
        <end position="350"/>
    </location>
</feature>
<evidence type="ECO:0000313" key="3">
    <source>
        <dbReference type="EMBL" id="TQF05641.1"/>
    </source>
</evidence>
<dbReference type="InterPro" id="IPR011032">
    <property type="entry name" value="GroES-like_sf"/>
</dbReference>
<dbReference type="Proteomes" id="UP000319103">
    <property type="component" value="Unassembled WGS sequence"/>
</dbReference>
<keyword evidence="4" id="KW-1185">Reference proteome</keyword>
<organism evidence="3 4">
    <name type="scientific">Kitasatospora acidiphila</name>
    <dbReference type="NCBI Taxonomy" id="2567942"/>
    <lineage>
        <taxon>Bacteria</taxon>
        <taxon>Bacillati</taxon>
        <taxon>Actinomycetota</taxon>
        <taxon>Actinomycetes</taxon>
        <taxon>Kitasatosporales</taxon>
        <taxon>Streptomycetaceae</taxon>
        <taxon>Kitasatospora</taxon>
    </lineage>
</organism>
<dbReference type="InterPro" id="IPR051397">
    <property type="entry name" value="Zn-ADH-like_protein"/>
</dbReference>
<feature type="domain" description="Enoyl reductase (ER)" evidence="2">
    <location>
        <begin position="10"/>
        <end position="311"/>
    </location>
</feature>
<dbReference type="Pfam" id="PF08240">
    <property type="entry name" value="ADH_N"/>
    <property type="match status" value="1"/>
</dbReference>
<dbReference type="RefSeq" id="WP_141636113.1">
    <property type="nucleotide sequence ID" value="NZ_VIGB01000003.1"/>
</dbReference>
<dbReference type="GO" id="GO:0008270">
    <property type="term" value="F:zinc ion binding"/>
    <property type="evidence" value="ECO:0007669"/>
    <property type="project" value="InterPro"/>
</dbReference>
<dbReference type="Pfam" id="PF13602">
    <property type="entry name" value="ADH_zinc_N_2"/>
    <property type="match status" value="1"/>
</dbReference>
<gene>
    <name evidence="3" type="ORF">E6W39_29710</name>
</gene>
<dbReference type="InterPro" id="IPR002364">
    <property type="entry name" value="Quin_OxRdtase/zeta-crystal_CS"/>
</dbReference>
<feature type="compositionally biased region" description="Low complexity" evidence="1">
    <location>
        <begin position="335"/>
        <end position="350"/>
    </location>
</feature>
<sequence length="350" mass="34700">MRAIWLKQFGDPSVLVPGTAPDPVPGAGEALVAVEFANITFVETQFRATGAGPFRAELPMIPGNGVAGTVTAVGAGADAALLGRRVVTGTGGSGGYAELAAVPAAGVFEVPDGLALDDALALLADGRTAVLQLRAVRPAAGERVLVEAAAGGVGSLLLQLAKAAGAEVVAAAGGPRKPALARELGADLAVDYREADWTAAVGAVDAVFDGVGGAIGRAAFELLGPGGRMVSYGLASGEWAAIPADTAAARGVALVTADRTPDALRDATEYALAEAAAGRLRPVIGQRYPLAEAAAAHAAIESRATVGKTLLEVGTPRDWGGERLAWAPSCGCTRSPGPGSPSNSPTGSSS</sequence>
<dbReference type="PROSITE" id="PS01162">
    <property type="entry name" value="QOR_ZETA_CRYSTAL"/>
    <property type="match status" value="1"/>
</dbReference>
<dbReference type="Gene3D" id="3.90.180.10">
    <property type="entry name" value="Medium-chain alcohol dehydrogenases, catalytic domain"/>
    <property type="match status" value="1"/>
</dbReference>
<dbReference type="SUPFAM" id="SSF50129">
    <property type="entry name" value="GroES-like"/>
    <property type="match status" value="1"/>
</dbReference>
<dbReference type="SUPFAM" id="SSF51735">
    <property type="entry name" value="NAD(P)-binding Rossmann-fold domains"/>
    <property type="match status" value="1"/>
</dbReference>
<reference evidence="3 4" key="1">
    <citation type="submission" date="2019-06" db="EMBL/GenBank/DDBJ databases">
        <title>Description of Kitasatospora acidophila sp. nov. isolated from pine grove soil, and reclassification of Streptomyces novaecaesareae to Kitasatospora novaeceasareae comb. nov.</title>
        <authorList>
            <person name="Kim M.J."/>
        </authorList>
    </citation>
    <scope>NUCLEOTIDE SEQUENCE [LARGE SCALE GENOMIC DNA]</scope>
    <source>
        <strain evidence="3 4">MMS16-CNU292</strain>
    </source>
</reference>
<dbReference type="PANTHER" id="PTHR43677">
    <property type="entry name" value="SHORT-CHAIN DEHYDROGENASE/REDUCTASE"/>
    <property type="match status" value="1"/>
</dbReference>
<dbReference type="InterPro" id="IPR013154">
    <property type="entry name" value="ADH-like_N"/>
</dbReference>
<dbReference type="AlphaFoldDB" id="A0A540W9D7"/>
<comment type="caution">
    <text evidence="3">The sequence shown here is derived from an EMBL/GenBank/DDBJ whole genome shotgun (WGS) entry which is preliminary data.</text>
</comment>
<evidence type="ECO:0000256" key="1">
    <source>
        <dbReference type="SAM" id="MobiDB-lite"/>
    </source>
</evidence>
<dbReference type="InterPro" id="IPR036291">
    <property type="entry name" value="NAD(P)-bd_dom_sf"/>
</dbReference>
<evidence type="ECO:0000259" key="2">
    <source>
        <dbReference type="SMART" id="SM00829"/>
    </source>
</evidence>
<dbReference type="OrthoDB" id="5195079at2"/>
<dbReference type="InterPro" id="IPR020843">
    <property type="entry name" value="ER"/>
</dbReference>
<proteinExistence type="predicted"/>
<dbReference type="SMART" id="SM00829">
    <property type="entry name" value="PKS_ER"/>
    <property type="match status" value="1"/>
</dbReference>
<name>A0A540W9D7_9ACTN</name>
<dbReference type="Gene3D" id="3.40.50.720">
    <property type="entry name" value="NAD(P)-binding Rossmann-like Domain"/>
    <property type="match status" value="1"/>
</dbReference>
<dbReference type="PANTHER" id="PTHR43677:SF4">
    <property type="entry name" value="QUINONE OXIDOREDUCTASE-LIKE PROTEIN 2"/>
    <property type="match status" value="1"/>
</dbReference>
<protein>
    <submittedName>
        <fullName evidence="3">Zinc-binding dehydrogenase</fullName>
    </submittedName>
</protein>
<evidence type="ECO:0000313" key="4">
    <source>
        <dbReference type="Proteomes" id="UP000319103"/>
    </source>
</evidence>
<accession>A0A540W9D7</accession>